<protein>
    <recommendedName>
        <fullName evidence="4">SurA N-terminal domain-containing protein</fullName>
    </recommendedName>
</protein>
<name>A0ABP8SDM1_9ACTN</name>
<evidence type="ECO:0000313" key="2">
    <source>
        <dbReference type="EMBL" id="GAA4567043.1"/>
    </source>
</evidence>
<evidence type="ECO:0000313" key="3">
    <source>
        <dbReference type="Proteomes" id="UP001500307"/>
    </source>
</evidence>
<gene>
    <name evidence="2" type="ORF">GCM10023176_18360</name>
</gene>
<feature type="compositionally biased region" description="Low complexity" evidence="1">
    <location>
        <begin position="279"/>
        <end position="295"/>
    </location>
</feature>
<evidence type="ECO:0008006" key="4">
    <source>
        <dbReference type="Google" id="ProtNLM"/>
    </source>
</evidence>
<dbReference type="Proteomes" id="UP001500307">
    <property type="component" value="Unassembled WGS sequence"/>
</dbReference>
<sequence>MSRHAEAAGNSFMIKAVAGAARWVASQPGTWRERVTGMRARRLTAAASVAALAVLSLGACGRSAPDVAAYVGDTTYSVDRVDAIHDEAQATYAESVKAAAAQQGASPSPAQLKLNVDRQDILNLLVGIDLGKRIAEDKKVPVQDQLSAEQIGKELGVPNTEYAKLAAEWYDLYLGLQAGLPPAELTDDSRGDLYAALVKADVAPAGWSVDEQRQQFAGAAFTRQVSAVSVALQDEVEKLDVTVNPRFPALEMPALLQTQSGLRQFDLPYVDGNGQVTDVSTPEPVPTESTEPAAS</sequence>
<keyword evidence="3" id="KW-1185">Reference proteome</keyword>
<reference evidence="3" key="1">
    <citation type="journal article" date="2019" name="Int. J. Syst. Evol. Microbiol.">
        <title>The Global Catalogue of Microorganisms (GCM) 10K type strain sequencing project: providing services to taxonomists for standard genome sequencing and annotation.</title>
        <authorList>
            <consortium name="The Broad Institute Genomics Platform"/>
            <consortium name="The Broad Institute Genome Sequencing Center for Infectious Disease"/>
            <person name="Wu L."/>
            <person name="Ma J."/>
        </authorList>
    </citation>
    <scope>NUCLEOTIDE SEQUENCE [LARGE SCALE GENOMIC DNA]</scope>
    <source>
        <strain evidence="3">JCM 3175</strain>
    </source>
</reference>
<dbReference type="EMBL" id="BAABGU010000008">
    <property type="protein sequence ID" value="GAA4567043.1"/>
    <property type="molecule type" value="Genomic_DNA"/>
</dbReference>
<feature type="region of interest" description="Disordered" evidence="1">
    <location>
        <begin position="272"/>
        <end position="295"/>
    </location>
</feature>
<comment type="caution">
    <text evidence="2">The sequence shown here is derived from an EMBL/GenBank/DDBJ whole genome shotgun (WGS) entry which is preliminary data.</text>
</comment>
<organism evidence="2 3">
    <name type="scientific">Micromonospora coerulea</name>
    <dbReference type="NCBI Taxonomy" id="47856"/>
    <lineage>
        <taxon>Bacteria</taxon>
        <taxon>Bacillati</taxon>
        <taxon>Actinomycetota</taxon>
        <taxon>Actinomycetes</taxon>
        <taxon>Micromonosporales</taxon>
        <taxon>Micromonosporaceae</taxon>
        <taxon>Micromonospora</taxon>
    </lineage>
</organism>
<proteinExistence type="predicted"/>
<evidence type="ECO:0000256" key="1">
    <source>
        <dbReference type="SAM" id="MobiDB-lite"/>
    </source>
</evidence>
<accession>A0ABP8SDM1</accession>